<dbReference type="Proteomes" id="UP000033140">
    <property type="component" value="Unassembled WGS sequence"/>
</dbReference>
<accession>A0A0E9NL37</accession>
<sequence>MGREGYGARGFDSHIENGHEEGIFLTLPLHPHLTASQNTKPTIAMTQLRDKPARLVNNTEQYKAIRDGRPPTANRQPPYPLPPSRPKPADKAAPDRKSYHPVMSPVERFPYMGRGGGCTLWAVSACDCTPGDTWDVTGARERILRRASMRRNRSSCSVFYDKKTSNIRSHCFVYPTRPSPDLQTRVREGPPAKQRSACLAHGFNRVTQVNLLDFNTIPRTVISTMGAALSRATSYKAQLGRYAGTDSPLLDKQTLNGTIGPVIPHAFETKHYAEALLRLEALLIPPNDTKTTAVLTFILGVARLELGDRCGALTAWTRAQTLLGAGKDVKFDKSIDNLARSIQRDRQAASRDLARMPPRSYVQQYKPVEALEIPNRDPLNIELLERAMFIWKEMTPEEKEAFQRMALISNCELEGIFQLDDLRRARLITQGFRTDLISGWSPADAGYGYIHDTQSLISHLESLQKTLDLIQEWIDTGRDTRLTLADLKQLHILAMGNARFKSGKLVSVGEFKIHANFGEHPDGKVVFCPPNRVEAELNMLLELYADYGTKFRHRPVLLAEWIHCQFARIHPFEEGSYLVARLLSFMPKMIANTPLTLVPASRRQDYLKVLLDAHAWKDKINYLGRFVISESLDAMIKCEDLMAKEAHQY</sequence>
<dbReference type="PROSITE" id="PS51459">
    <property type="entry name" value="FIDO"/>
    <property type="match status" value="1"/>
</dbReference>
<reference evidence="3 4" key="2">
    <citation type="journal article" date="2014" name="J. Gen. Appl. Microbiol.">
        <title>The early diverging ascomycetous budding yeast Saitoella complicata has three histone deacetylases belonging to the Clr6, Hos2, and Rpd3 lineages.</title>
        <authorList>
            <person name="Nishida H."/>
            <person name="Matsumoto T."/>
            <person name="Kondo S."/>
            <person name="Hamamoto M."/>
            <person name="Yoshikawa H."/>
        </authorList>
    </citation>
    <scope>NUCLEOTIDE SEQUENCE [LARGE SCALE GENOMIC DNA]</scope>
    <source>
        <strain evidence="3 4">NRRL Y-17804</strain>
    </source>
</reference>
<dbReference type="Pfam" id="PF02661">
    <property type="entry name" value="Fic"/>
    <property type="match status" value="1"/>
</dbReference>
<dbReference type="AlphaFoldDB" id="A0A0E9NL37"/>
<dbReference type="SUPFAM" id="SSF140931">
    <property type="entry name" value="Fic-like"/>
    <property type="match status" value="1"/>
</dbReference>
<comment type="caution">
    <text evidence="3">The sequence shown here is derived from an EMBL/GenBank/DDBJ whole genome shotgun (WGS) entry which is preliminary data.</text>
</comment>
<organism evidence="3 4">
    <name type="scientific">Saitoella complicata (strain BCRC 22490 / CBS 7301 / JCM 7358 / NBRC 10748 / NRRL Y-17804)</name>
    <dbReference type="NCBI Taxonomy" id="698492"/>
    <lineage>
        <taxon>Eukaryota</taxon>
        <taxon>Fungi</taxon>
        <taxon>Dikarya</taxon>
        <taxon>Ascomycota</taxon>
        <taxon>Taphrinomycotina</taxon>
        <taxon>Taphrinomycotina incertae sedis</taxon>
        <taxon>Saitoella</taxon>
    </lineage>
</organism>
<dbReference type="Gene3D" id="1.10.3290.10">
    <property type="entry name" value="Fido-like domain"/>
    <property type="match status" value="1"/>
</dbReference>
<feature type="domain" description="Fido" evidence="2">
    <location>
        <begin position="482"/>
        <end position="629"/>
    </location>
</feature>
<keyword evidence="4" id="KW-1185">Reference proteome</keyword>
<protein>
    <recommendedName>
        <fullName evidence="2">Fido domain-containing protein</fullName>
    </recommendedName>
</protein>
<reference evidence="3 4" key="1">
    <citation type="journal article" date="2011" name="J. Gen. Appl. Microbiol.">
        <title>Draft genome sequencing of the enigmatic yeast Saitoella complicata.</title>
        <authorList>
            <person name="Nishida H."/>
            <person name="Hamamoto M."/>
            <person name="Sugiyama J."/>
        </authorList>
    </citation>
    <scope>NUCLEOTIDE SEQUENCE [LARGE SCALE GENOMIC DNA]</scope>
    <source>
        <strain evidence="3 4">NRRL Y-17804</strain>
    </source>
</reference>
<evidence type="ECO:0000313" key="4">
    <source>
        <dbReference type="Proteomes" id="UP000033140"/>
    </source>
</evidence>
<reference evidence="3 4" key="3">
    <citation type="journal article" date="2015" name="Genome Announc.">
        <title>Draft Genome Sequence of the Archiascomycetous Yeast Saitoella complicata.</title>
        <authorList>
            <person name="Yamauchi K."/>
            <person name="Kondo S."/>
            <person name="Hamamoto M."/>
            <person name="Takahashi Y."/>
            <person name="Ogura Y."/>
            <person name="Hayashi T."/>
            <person name="Nishida H."/>
        </authorList>
    </citation>
    <scope>NUCLEOTIDE SEQUENCE [LARGE SCALE GENOMIC DNA]</scope>
    <source>
        <strain evidence="3 4">NRRL Y-17804</strain>
    </source>
</reference>
<name>A0A0E9NL37_SAICN</name>
<dbReference type="EMBL" id="BACD03000034">
    <property type="protein sequence ID" value="GAO50559.1"/>
    <property type="molecule type" value="Genomic_DNA"/>
</dbReference>
<evidence type="ECO:0000256" key="1">
    <source>
        <dbReference type="SAM" id="MobiDB-lite"/>
    </source>
</evidence>
<proteinExistence type="predicted"/>
<dbReference type="InterPro" id="IPR003812">
    <property type="entry name" value="Fido"/>
</dbReference>
<evidence type="ECO:0000313" key="3">
    <source>
        <dbReference type="EMBL" id="GAO50559.1"/>
    </source>
</evidence>
<evidence type="ECO:0000259" key="2">
    <source>
        <dbReference type="PROSITE" id="PS51459"/>
    </source>
</evidence>
<dbReference type="STRING" id="698492.A0A0E9NL37"/>
<feature type="compositionally biased region" description="Basic and acidic residues" evidence="1">
    <location>
        <begin position="87"/>
        <end position="98"/>
    </location>
</feature>
<feature type="region of interest" description="Disordered" evidence="1">
    <location>
        <begin position="63"/>
        <end position="101"/>
    </location>
</feature>
<gene>
    <name evidence="3" type="ORF">G7K_4683-t1</name>
</gene>
<dbReference type="InterPro" id="IPR036597">
    <property type="entry name" value="Fido-like_dom_sf"/>
</dbReference>
<feature type="compositionally biased region" description="Pro residues" evidence="1">
    <location>
        <begin position="77"/>
        <end position="86"/>
    </location>
</feature>